<gene>
    <name evidence="1" type="ORF">SBA1_70003</name>
</gene>
<dbReference type="Proteomes" id="UP000238701">
    <property type="component" value="Unassembled WGS sequence"/>
</dbReference>
<protein>
    <submittedName>
        <fullName evidence="1">Uncharacterized protein</fullName>
    </submittedName>
</protein>
<evidence type="ECO:0000313" key="2">
    <source>
        <dbReference type="Proteomes" id="UP000238701"/>
    </source>
</evidence>
<sequence>MQTARSTVLNGIVILSEAKDLLSSIASNMD</sequence>
<organism evidence="1 2">
    <name type="scientific">Candidatus Sulfotelmatobacter kueseliae</name>
    <dbReference type="NCBI Taxonomy" id="2042962"/>
    <lineage>
        <taxon>Bacteria</taxon>
        <taxon>Pseudomonadati</taxon>
        <taxon>Acidobacteriota</taxon>
        <taxon>Terriglobia</taxon>
        <taxon>Terriglobales</taxon>
        <taxon>Candidatus Korobacteraceae</taxon>
        <taxon>Candidatus Sulfotelmatobacter</taxon>
    </lineage>
</organism>
<reference evidence="2" key="1">
    <citation type="submission" date="2018-02" db="EMBL/GenBank/DDBJ databases">
        <authorList>
            <person name="Hausmann B."/>
        </authorList>
    </citation>
    <scope>NUCLEOTIDE SEQUENCE [LARGE SCALE GENOMIC DNA]</scope>
    <source>
        <strain evidence="2">Peat soil MAG SbA1</strain>
    </source>
</reference>
<name>A0A2U3L501_9BACT</name>
<accession>A0A2U3L501</accession>
<dbReference type="AlphaFoldDB" id="A0A2U3L501"/>
<dbReference type="EMBL" id="OMOD01000166">
    <property type="protein sequence ID" value="SPF46938.1"/>
    <property type="molecule type" value="Genomic_DNA"/>
</dbReference>
<proteinExistence type="predicted"/>
<evidence type="ECO:0000313" key="1">
    <source>
        <dbReference type="EMBL" id="SPF46938.1"/>
    </source>
</evidence>